<gene>
    <name evidence="1" type="ORF">Glove_249g15</name>
</gene>
<dbReference type="Proteomes" id="UP000266861">
    <property type="component" value="Unassembled WGS sequence"/>
</dbReference>
<dbReference type="OrthoDB" id="2446773at2759"/>
<evidence type="ECO:0000313" key="2">
    <source>
        <dbReference type="Proteomes" id="UP000266861"/>
    </source>
</evidence>
<sequence>MVNDKYAQAKLYLDTLNKWHERWTSMYLKDYFFADMSSIQRKESINKLLKTSSKSMLIEFLATFEQALDVCEEAEQISILVLISENITLESKTVKMEELKFAKEGTITRSLKMGSHTSKLLPRSPLVTCSARKYKKYNR</sequence>
<evidence type="ECO:0000313" key="1">
    <source>
        <dbReference type="EMBL" id="RHZ71903.1"/>
    </source>
</evidence>
<proteinExistence type="predicted"/>
<dbReference type="AlphaFoldDB" id="A0A397IFR3"/>
<reference evidence="1 2" key="1">
    <citation type="submission" date="2018-08" db="EMBL/GenBank/DDBJ databases">
        <title>Genome and evolution of the arbuscular mycorrhizal fungus Diversispora epigaea (formerly Glomus versiforme) and its bacterial endosymbionts.</title>
        <authorList>
            <person name="Sun X."/>
            <person name="Fei Z."/>
            <person name="Harrison M."/>
        </authorList>
    </citation>
    <scope>NUCLEOTIDE SEQUENCE [LARGE SCALE GENOMIC DNA]</scope>
    <source>
        <strain evidence="1 2">IT104</strain>
    </source>
</reference>
<organism evidence="1 2">
    <name type="scientific">Diversispora epigaea</name>
    <dbReference type="NCBI Taxonomy" id="1348612"/>
    <lineage>
        <taxon>Eukaryota</taxon>
        <taxon>Fungi</taxon>
        <taxon>Fungi incertae sedis</taxon>
        <taxon>Mucoromycota</taxon>
        <taxon>Glomeromycotina</taxon>
        <taxon>Glomeromycetes</taxon>
        <taxon>Diversisporales</taxon>
        <taxon>Diversisporaceae</taxon>
        <taxon>Diversispora</taxon>
    </lineage>
</organism>
<protein>
    <submittedName>
        <fullName evidence="1">Uncharacterized protein</fullName>
    </submittedName>
</protein>
<accession>A0A397IFR3</accession>
<comment type="caution">
    <text evidence="1">The sequence shown here is derived from an EMBL/GenBank/DDBJ whole genome shotgun (WGS) entry which is preliminary data.</text>
</comment>
<name>A0A397IFR3_9GLOM</name>
<dbReference type="EMBL" id="PQFF01000230">
    <property type="protein sequence ID" value="RHZ71903.1"/>
    <property type="molecule type" value="Genomic_DNA"/>
</dbReference>
<keyword evidence="2" id="KW-1185">Reference proteome</keyword>